<accession>A0A4Y7JWT3</accession>
<keyword evidence="3" id="KW-1185">Reference proteome</keyword>
<feature type="domain" description="Factor of DNA methylation 1-5/IDN2" evidence="1">
    <location>
        <begin position="59"/>
        <end position="105"/>
    </location>
</feature>
<dbReference type="EMBL" id="CM010720">
    <property type="protein sequence ID" value="RZC64522.1"/>
    <property type="molecule type" value="Genomic_DNA"/>
</dbReference>
<gene>
    <name evidence="2" type="ORF">C5167_008210</name>
</gene>
<name>A0A4Y7JWT3_PAPSO</name>
<dbReference type="AlphaFoldDB" id="A0A4Y7JWT3"/>
<dbReference type="Gramene" id="RZC64522">
    <property type="protein sequence ID" value="RZC64522"/>
    <property type="gene ID" value="C5167_008210"/>
</dbReference>
<evidence type="ECO:0000313" key="3">
    <source>
        <dbReference type="Proteomes" id="UP000316621"/>
    </source>
</evidence>
<organism evidence="2 3">
    <name type="scientific">Papaver somniferum</name>
    <name type="common">Opium poppy</name>
    <dbReference type="NCBI Taxonomy" id="3469"/>
    <lineage>
        <taxon>Eukaryota</taxon>
        <taxon>Viridiplantae</taxon>
        <taxon>Streptophyta</taxon>
        <taxon>Embryophyta</taxon>
        <taxon>Tracheophyta</taxon>
        <taxon>Spermatophyta</taxon>
        <taxon>Magnoliopsida</taxon>
        <taxon>Ranunculales</taxon>
        <taxon>Papaveraceae</taxon>
        <taxon>Papaveroideae</taxon>
        <taxon>Papaver</taxon>
    </lineage>
</organism>
<evidence type="ECO:0000259" key="1">
    <source>
        <dbReference type="Pfam" id="PF03469"/>
    </source>
</evidence>
<dbReference type="InterPro" id="IPR005379">
    <property type="entry name" value="FDM1-5/IDN2_XH"/>
</dbReference>
<dbReference type="Proteomes" id="UP000316621">
    <property type="component" value="Chromosome 6"/>
</dbReference>
<reference evidence="2 3" key="1">
    <citation type="journal article" date="2018" name="Science">
        <title>The opium poppy genome and morphinan production.</title>
        <authorList>
            <person name="Guo L."/>
            <person name="Winzer T."/>
            <person name="Yang X."/>
            <person name="Li Y."/>
            <person name="Ning Z."/>
            <person name="He Z."/>
            <person name="Teodor R."/>
            <person name="Lu Y."/>
            <person name="Bowser T.A."/>
            <person name="Graham I.A."/>
            <person name="Ye K."/>
        </authorList>
    </citation>
    <scope>NUCLEOTIDE SEQUENCE [LARGE SCALE GENOMIC DNA]</scope>
    <source>
        <strain evidence="3">cv. HN1</strain>
        <tissue evidence="2">Leaves</tissue>
    </source>
</reference>
<protein>
    <recommendedName>
        <fullName evidence="1">Factor of DNA methylation 1-5/IDN2 domain-containing protein</fullName>
    </recommendedName>
</protein>
<dbReference type="Pfam" id="PF03469">
    <property type="entry name" value="XH"/>
    <property type="match status" value="1"/>
</dbReference>
<evidence type="ECO:0000313" key="2">
    <source>
        <dbReference type="EMBL" id="RZC64522.1"/>
    </source>
</evidence>
<dbReference type="InterPro" id="IPR045177">
    <property type="entry name" value="FDM1-5/IDN2"/>
</dbReference>
<dbReference type="PANTHER" id="PTHR21596">
    <property type="entry name" value="RIBONUCLEASE P SUBUNIT P38"/>
    <property type="match status" value="1"/>
</dbReference>
<sequence length="105" mass="11855">MKGRLEALKHVAGADADCELKKNIKDLTERQGTNELQEARKELINQLREMGNGGAIGVKRMGGIDFKPFQDACKKKYSADEADVKASQLLSDWENELKDPNWYPF</sequence>
<dbReference type="GO" id="GO:0080188">
    <property type="term" value="P:gene silencing by siRNA-directed DNA methylation"/>
    <property type="evidence" value="ECO:0007669"/>
    <property type="project" value="InterPro"/>
</dbReference>
<dbReference type="PANTHER" id="PTHR21596:SF3">
    <property type="entry name" value="FACTOR OF DNA METHYLATION 1-RELATED"/>
    <property type="match status" value="1"/>
</dbReference>
<proteinExistence type="predicted"/>
<dbReference type="OMA" id="IDFKPFQ"/>